<keyword evidence="4" id="KW-1185">Reference proteome</keyword>
<comment type="caution">
    <text evidence="3">The sequence shown here is derived from an EMBL/GenBank/DDBJ whole genome shotgun (WGS) entry which is preliminary data.</text>
</comment>
<keyword evidence="1" id="KW-0812">Transmembrane</keyword>
<dbReference type="InterPro" id="IPR025338">
    <property type="entry name" value="DUF4244"/>
</dbReference>
<sequence length="68" mass="7255">MNSDILYLGRNDLNGVMPASSESGMTTSEYAIGTVGACAIAGILIWAARQDWLRELIAGMFKKAFSVA</sequence>
<feature type="transmembrane region" description="Helical" evidence="1">
    <location>
        <begin position="30"/>
        <end position="48"/>
    </location>
</feature>
<dbReference type="RefSeq" id="WP_022866507.1">
    <property type="nucleotide sequence ID" value="NZ_CAMYCL010000003.1"/>
</dbReference>
<organism evidence="3 5">
    <name type="scientific">Actinotignum urinale</name>
    <dbReference type="NCBI Taxonomy" id="190146"/>
    <lineage>
        <taxon>Bacteria</taxon>
        <taxon>Bacillati</taxon>
        <taxon>Actinomycetota</taxon>
        <taxon>Actinomycetes</taxon>
        <taxon>Actinomycetales</taxon>
        <taxon>Actinomycetaceae</taxon>
        <taxon>Actinotignum</taxon>
    </lineage>
</organism>
<keyword evidence="1" id="KW-1133">Transmembrane helix</keyword>
<evidence type="ECO:0000313" key="4">
    <source>
        <dbReference type="Proteomes" id="UP001275049"/>
    </source>
</evidence>
<accession>A0AAW9HU08</accession>
<keyword evidence="1" id="KW-0472">Membrane</keyword>
<dbReference type="AlphaFoldDB" id="A0AAW9HU08"/>
<gene>
    <name evidence="3" type="ORF">R6G80_01210</name>
    <name evidence="2" type="ORF">R6G86_08385</name>
</gene>
<dbReference type="Proteomes" id="UP001275049">
    <property type="component" value="Unassembled WGS sequence"/>
</dbReference>
<evidence type="ECO:0000313" key="5">
    <source>
        <dbReference type="Proteomes" id="UP001281731"/>
    </source>
</evidence>
<reference evidence="3 4" key="1">
    <citation type="submission" date="2023-10" db="EMBL/GenBank/DDBJ databases">
        <title>Whole Genome based description of the genera Actinobaculum and Actinotignum reveals a complex phylogenetic relationship within the species included in the genus Actinotignum.</title>
        <authorList>
            <person name="Jensen C.S."/>
            <person name="Dargis R."/>
            <person name="Kemp M."/>
            <person name="Christensen J.J."/>
        </authorList>
    </citation>
    <scope>NUCLEOTIDE SEQUENCE</scope>
    <source>
        <strain evidence="3">SLA_B511</strain>
        <strain evidence="2 4">SLA_B974</strain>
    </source>
</reference>
<proteinExistence type="predicted"/>
<dbReference type="EMBL" id="JAWNGA010000018">
    <property type="protein sequence ID" value="MDY5133749.1"/>
    <property type="molecule type" value="Genomic_DNA"/>
</dbReference>
<evidence type="ECO:0000313" key="2">
    <source>
        <dbReference type="EMBL" id="MDY5133749.1"/>
    </source>
</evidence>
<dbReference type="Pfam" id="PF14029">
    <property type="entry name" value="DUF4244"/>
    <property type="match status" value="1"/>
</dbReference>
<name>A0AAW9HU08_9ACTO</name>
<protein>
    <submittedName>
        <fullName evidence="3">DUF4244 domain-containing protein</fullName>
    </submittedName>
</protein>
<dbReference type="EMBL" id="JAWNGC010000001">
    <property type="protein sequence ID" value="MDY5154349.1"/>
    <property type="molecule type" value="Genomic_DNA"/>
</dbReference>
<evidence type="ECO:0000256" key="1">
    <source>
        <dbReference type="SAM" id="Phobius"/>
    </source>
</evidence>
<evidence type="ECO:0000313" key="3">
    <source>
        <dbReference type="EMBL" id="MDY5154349.1"/>
    </source>
</evidence>
<dbReference type="Proteomes" id="UP001281731">
    <property type="component" value="Unassembled WGS sequence"/>
</dbReference>